<dbReference type="Pfam" id="PF13561">
    <property type="entry name" value="adh_short_C2"/>
    <property type="match status" value="1"/>
</dbReference>
<evidence type="ECO:0000313" key="5">
    <source>
        <dbReference type="EMBL" id="MFA9480035.1"/>
    </source>
</evidence>
<dbReference type="PRINTS" id="PR00081">
    <property type="entry name" value="GDHRDH"/>
</dbReference>
<dbReference type="PRINTS" id="PR00080">
    <property type="entry name" value="SDRFAMILY"/>
</dbReference>
<protein>
    <submittedName>
        <fullName evidence="5">SDR family NAD(P)-dependent oxidoreductase</fullName>
        <ecNumber evidence="5">1.1.1.-</ecNumber>
    </submittedName>
</protein>
<dbReference type="RefSeq" id="WP_425346960.1">
    <property type="nucleotide sequence ID" value="NZ_JBGUBD010000014.1"/>
</dbReference>
<evidence type="ECO:0000256" key="1">
    <source>
        <dbReference type="ARBA" id="ARBA00006484"/>
    </source>
</evidence>
<name>A0ABV4U8V0_9BACT</name>
<dbReference type="PANTHER" id="PTHR43943:SF17">
    <property type="entry name" value="3-PHENYLPROPIONATE-DIHYDRODIOL_CINNAMIC ACID-DIHYDRODIOL DEHYDROGENASE"/>
    <property type="match status" value="1"/>
</dbReference>
<keyword evidence="3 5" id="KW-0560">Oxidoreductase</keyword>
<evidence type="ECO:0000313" key="6">
    <source>
        <dbReference type="Proteomes" id="UP001575105"/>
    </source>
</evidence>
<evidence type="ECO:0000256" key="4">
    <source>
        <dbReference type="ARBA" id="ARBA00023027"/>
    </source>
</evidence>
<dbReference type="Gene3D" id="3.40.50.720">
    <property type="entry name" value="NAD(P)-binding Rossmann-like Domain"/>
    <property type="match status" value="1"/>
</dbReference>
<dbReference type="CDD" id="cd05233">
    <property type="entry name" value="SDR_c"/>
    <property type="match status" value="1"/>
</dbReference>
<reference evidence="5 6" key="1">
    <citation type="submission" date="2024-08" db="EMBL/GenBank/DDBJ databases">
        <title>Whole-genome sequencing of halo(alkali)philic microorganisms from hypersaline lakes.</title>
        <authorList>
            <person name="Sorokin D.Y."/>
            <person name="Merkel A.Y."/>
            <person name="Messina E."/>
            <person name="Yakimov M."/>
        </authorList>
    </citation>
    <scope>NUCLEOTIDE SEQUENCE [LARGE SCALE GENOMIC DNA]</scope>
    <source>
        <strain evidence="5 6">AB-hyl4</strain>
    </source>
</reference>
<dbReference type="EMBL" id="JBGUBD010000014">
    <property type="protein sequence ID" value="MFA9480035.1"/>
    <property type="molecule type" value="Genomic_DNA"/>
</dbReference>
<dbReference type="PANTHER" id="PTHR43943">
    <property type="entry name" value="DEHYDROGENASE/REDUCTASE (SDR FAMILY) MEMBER 4"/>
    <property type="match status" value="1"/>
</dbReference>
<gene>
    <name evidence="5" type="ORF">ACERK3_17290</name>
</gene>
<proteinExistence type="inferred from homology"/>
<accession>A0ABV4U8V0</accession>
<dbReference type="EC" id="1.1.1.-" evidence="5"/>
<dbReference type="InterPro" id="IPR002347">
    <property type="entry name" value="SDR_fam"/>
</dbReference>
<dbReference type="PROSITE" id="PS00061">
    <property type="entry name" value="ADH_SHORT"/>
    <property type="match status" value="1"/>
</dbReference>
<comment type="similarity">
    <text evidence="1">Belongs to the short-chain dehydrogenases/reductases (SDR) family.</text>
</comment>
<comment type="caution">
    <text evidence="5">The sequence shown here is derived from an EMBL/GenBank/DDBJ whole genome shotgun (WGS) entry which is preliminary data.</text>
</comment>
<keyword evidence="6" id="KW-1185">Reference proteome</keyword>
<sequence>MAEPLQVFNQSCFAGRAYGVTGGSRGIGRAVVQGLLDCGASVMTLARDSATLERLEASLPDEQRARLLWRAADVSYADVLREAVDAAGEKFGRMDGWVSNAMCNPGQSLADHDESSFEQAWQVNTLAAWRAAKLLQPHFERVGGGALVHVSSVMAQQTVPNQTAYTSSKAALEGLTRALAVELATLRVRVNTVVAGFVLTYSGMPDRESWTERERLAAEVVEEVNYHSHPWPGAGMPEDAAATVLFLLSDAARFVTGTTLVVDGGMTVDLRLLADTRRVAAAQRIGQLQQKQEEFGDE</sequence>
<keyword evidence="4" id="KW-0520">NAD</keyword>
<evidence type="ECO:0000256" key="3">
    <source>
        <dbReference type="ARBA" id="ARBA00023002"/>
    </source>
</evidence>
<dbReference type="InterPro" id="IPR020904">
    <property type="entry name" value="Sc_DH/Rdtase_CS"/>
</dbReference>
<evidence type="ECO:0000256" key="2">
    <source>
        <dbReference type="ARBA" id="ARBA00022797"/>
    </source>
</evidence>
<dbReference type="InterPro" id="IPR036291">
    <property type="entry name" value="NAD(P)-bd_dom_sf"/>
</dbReference>
<organism evidence="5 6">
    <name type="scientific">Natronomicrosphaera hydrolytica</name>
    <dbReference type="NCBI Taxonomy" id="3242702"/>
    <lineage>
        <taxon>Bacteria</taxon>
        <taxon>Pseudomonadati</taxon>
        <taxon>Planctomycetota</taxon>
        <taxon>Phycisphaerae</taxon>
        <taxon>Phycisphaerales</taxon>
        <taxon>Phycisphaeraceae</taxon>
        <taxon>Natronomicrosphaera</taxon>
    </lineage>
</organism>
<dbReference type="Proteomes" id="UP001575105">
    <property type="component" value="Unassembled WGS sequence"/>
</dbReference>
<keyword evidence="2" id="KW-0058">Aromatic hydrocarbons catabolism</keyword>
<dbReference type="GO" id="GO:0016491">
    <property type="term" value="F:oxidoreductase activity"/>
    <property type="evidence" value="ECO:0007669"/>
    <property type="project" value="UniProtKB-KW"/>
</dbReference>
<dbReference type="SUPFAM" id="SSF51735">
    <property type="entry name" value="NAD(P)-binding Rossmann-fold domains"/>
    <property type="match status" value="1"/>
</dbReference>